<dbReference type="SUPFAM" id="SSF55874">
    <property type="entry name" value="ATPase domain of HSP90 chaperone/DNA topoisomerase II/histidine kinase"/>
    <property type="match status" value="1"/>
</dbReference>
<reference evidence="14 15" key="1">
    <citation type="submission" date="2024-02" db="EMBL/GenBank/DDBJ databases">
        <authorList>
            <person name="Saticioglu I.B."/>
        </authorList>
    </citation>
    <scope>NUCLEOTIDE SEQUENCE [LARGE SCALE GENOMIC DNA]</scope>
    <source>
        <strain evidence="14 15">Mu-86</strain>
    </source>
</reference>
<keyword evidence="14" id="KW-0067">ATP-binding</keyword>
<evidence type="ECO:0000256" key="8">
    <source>
        <dbReference type="ARBA" id="ARBA00022777"/>
    </source>
</evidence>
<keyword evidence="9 12" id="KW-1133">Transmembrane helix</keyword>
<dbReference type="Gene3D" id="1.10.287.130">
    <property type="match status" value="1"/>
</dbReference>
<dbReference type="InterPro" id="IPR050736">
    <property type="entry name" value="Sensor_HK_Regulatory"/>
</dbReference>
<organism evidence="14 15">
    <name type="scientific">Microbacterium marmarense</name>
    <dbReference type="NCBI Taxonomy" id="3122051"/>
    <lineage>
        <taxon>Bacteria</taxon>
        <taxon>Bacillati</taxon>
        <taxon>Actinomycetota</taxon>
        <taxon>Actinomycetes</taxon>
        <taxon>Micrococcales</taxon>
        <taxon>Microbacteriaceae</taxon>
        <taxon>Microbacterium</taxon>
    </lineage>
</organism>
<dbReference type="CDD" id="cd00075">
    <property type="entry name" value="HATPase"/>
    <property type="match status" value="1"/>
</dbReference>
<keyword evidence="6" id="KW-0808">Transferase</keyword>
<evidence type="ECO:0000256" key="9">
    <source>
        <dbReference type="ARBA" id="ARBA00022989"/>
    </source>
</evidence>
<dbReference type="EC" id="2.7.13.3" evidence="3"/>
<dbReference type="SMART" id="SM00388">
    <property type="entry name" value="HisKA"/>
    <property type="match status" value="1"/>
</dbReference>
<keyword evidence="5" id="KW-0597">Phosphoprotein</keyword>
<evidence type="ECO:0000256" key="3">
    <source>
        <dbReference type="ARBA" id="ARBA00012438"/>
    </source>
</evidence>
<feature type="transmembrane region" description="Helical" evidence="12">
    <location>
        <begin position="21"/>
        <end position="43"/>
    </location>
</feature>
<evidence type="ECO:0000256" key="6">
    <source>
        <dbReference type="ARBA" id="ARBA00022679"/>
    </source>
</evidence>
<comment type="caution">
    <text evidence="14">The sequence shown here is derived from an EMBL/GenBank/DDBJ whole genome shotgun (WGS) entry which is preliminary data.</text>
</comment>
<evidence type="ECO:0000313" key="15">
    <source>
        <dbReference type="Proteomes" id="UP001368654"/>
    </source>
</evidence>
<evidence type="ECO:0000259" key="13">
    <source>
        <dbReference type="PROSITE" id="PS50109"/>
    </source>
</evidence>
<dbReference type="Pfam" id="PF00512">
    <property type="entry name" value="HisKA"/>
    <property type="match status" value="1"/>
</dbReference>
<dbReference type="EMBL" id="JBBDGL010000005">
    <property type="protein sequence ID" value="MEJ1156619.1"/>
    <property type="molecule type" value="Genomic_DNA"/>
</dbReference>
<name>A0ABU8LYS5_9MICO</name>
<feature type="transmembrane region" description="Helical" evidence="12">
    <location>
        <begin position="95"/>
        <end position="117"/>
    </location>
</feature>
<feature type="transmembrane region" description="Helical" evidence="12">
    <location>
        <begin position="196"/>
        <end position="213"/>
    </location>
</feature>
<dbReference type="Gene3D" id="3.30.565.10">
    <property type="entry name" value="Histidine kinase-like ATPase, C-terminal domain"/>
    <property type="match status" value="1"/>
</dbReference>
<feature type="transmembrane region" description="Helical" evidence="12">
    <location>
        <begin position="243"/>
        <end position="261"/>
    </location>
</feature>
<dbReference type="Pfam" id="PF02518">
    <property type="entry name" value="HATPase_c"/>
    <property type="match status" value="1"/>
</dbReference>
<dbReference type="PANTHER" id="PTHR43711">
    <property type="entry name" value="TWO-COMPONENT HISTIDINE KINASE"/>
    <property type="match status" value="1"/>
</dbReference>
<dbReference type="InterPro" id="IPR007895">
    <property type="entry name" value="MASE1"/>
</dbReference>
<evidence type="ECO:0000256" key="5">
    <source>
        <dbReference type="ARBA" id="ARBA00022553"/>
    </source>
</evidence>
<sequence>MQPLLPSQRLDGGEGPGWVTSWWIWVGAALTVFGLATLGVYLRPEGTNIAVWWPAAGFSAAFVLANPRHRRWGAITLIFVSTVLANMVGGRDIDISLVFGIGNAAEAGMFVYILELGRRRFVLRTVSDALRFIIAAVVGGCVIGVLAGLAIMTFDGGSFVTSGLHAAMSHSAAIMMIAPFAVLPPLTSERAPWGEVALQSVLLLLSLVIVFGVENQLPLAFVPLAFLSWAAFRFPASIAIAEVLTTSIIVILVSVAGFGPFVDDSLHPDEQAAVIVTFLLVLAAFTLLLAGGRTEVILAGRAAQNASQLLSSGFVDSQVALVLADVVDDEWVVRWTNRAAAAVLADEVSADSRWQGELADQAKAALECGDVVSFQRIAGRETINVVANAVDGDGSRIAVQIVDVSEAVRAADEQLAAERERSAVLAAKIELERQREDFVATTSHELRTPIVSVAGYTEMLQDSTELRGTEREWVDIIARNADRLIELVEGLLSLSRAAQAPYERGISEQVQIAEIVQDVVRIQSPFAANRGVALQVGALDGSVTSVRSDLARAIGNLVSNGIKFTPDGGQVTIESFVTDAATVIKVTDTGSGIPAEALAHVFERFYRAPDAERNNTPGTGLGLAITAELVHRNGGTVSLESPEERGTIATVRFPIRTPTTTIDVIGA</sequence>
<dbReference type="PANTHER" id="PTHR43711:SF31">
    <property type="entry name" value="HISTIDINE KINASE"/>
    <property type="match status" value="1"/>
</dbReference>
<accession>A0ABU8LYS5</accession>
<dbReference type="InterPro" id="IPR003661">
    <property type="entry name" value="HisK_dim/P_dom"/>
</dbReference>
<evidence type="ECO:0000256" key="10">
    <source>
        <dbReference type="ARBA" id="ARBA00023012"/>
    </source>
</evidence>
<evidence type="ECO:0000256" key="11">
    <source>
        <dbReference type="ARBA" id="ARBA00023136"/>
    </source>
</evidence>
<feature type="transmembrane region" description="Helical" evidence="12">
    <location>
        <begin position="49"/>
        <end position="65"/>
    </location>
</feature>
<dbReference type="InterPro" id="IPR003594">
    <property type="entry name" value="HATPase_dom"/>
</dbReference>
<dbReference type="GO" id="GO:0005524">
    <property type="term" value="F:ATP binding"/>
    <property type="evidence" value="ECO:0007669"/>
    <property type="project" value="UniProtKB-KW"/>
</dbReference>
<keyword evidence="10" id="KW-0902">Two-component regulatory system</keyword>
<comment type="catalytic activity">
    <reaction evidence="1">
        <text>ATP + protein L-histidine = ADP + protein N-phospho-L-histidine.</text>
        <dbReference type="EC" id="2.7.13.3"/>
    </reaction>
</comment>
<evidence type="ECO:0000256" key="7">
    <source>
        <dbReference type="ARBA" id="ARBA00022692"/>
    </source>
</evidence>
<dbReference type="Proteomes" id="UP001368654">
    <property type="component" value="Unassembled WGS sequence"/>
</dbReference>
<dbReference type="SUPFAM" id="SSF47384">
    <property type="entry name" value="Homodimeric domain of signal transducing histidine kinase"/>
    <property type="match status" value="1"/>
</dbReference>
<evidence type="ECO:0000313" key="14">
    <source>
        <dbReference type="EMBL" id="MEJ1156619.1"/>
    </source>
</evidence>
<dbReference type="RefSeq" id="WP_337339048.1">
    <property type="nucleotide sequence ID" value="NZ_JBBDGL010000005.1"/>
</dbReference>
<feature type="transmembrane region" description="Helical" evidence="12">
    <location>
        <begin position="164"/>
        <end position="184"/>
    </location>
</feature>
<dbReference type="SMART" id="SM00387">
    <property type="entry name" value="HATPase_c"/>
    <property type="match status" value="1"/>
</dbReference>
<gene>
    <name evidence="14" type="ORF">WDU96_13495</name>
</gene>
<evidence type="ECO:0000256" key="12">
    <source>
        <dbReference type="SAM" id="Phobius"/>
    </source>
</evidence>
<dbReference type="PRINTS" id="PR00344">
    <property type="entry name" value="BCTRLSENSOR"/>
</dbReference>
<dbReference type="CDD" id="cd00082">
    <property type="entry name" value="HisKA"/>
    <property type="match status" value="1"/>
</dbReference>
<dbReference type="InterPro" id="IPR036890">
    <property type="entry name" value="HATPase_C_sf"/>
</dbReference>
<keyword evidence="15" id="KW-1185">Reference proteome</keyword>
<feature type="transmembrane region" description="Helical" evidence="12">
    <location>
        <begin position="129"/>
        <end position="152"/>
    </location>
</feature>
<feature type="transmembrane region" description="Helical" evidence="12">
    <location>
        <begin position="273"/>
        <end position="291"/>
    </location>
</feature>
<dbReference type="InterPro" id="IPR005467">
    <property type="entry name" value="His_kinase_dom"/>
</dbReference>
<proteinExistence type="predicted"/>
<dbReference type="PROSITE" id="PS50109">
    <property type="entry name" value="HIS_KIN"/>
    <property type="match status" value="1"/>
</dbReference>
<dbReference type="InterPro" id="IPR004358">
    <property type="entry name" value="Sig_transdc_His_kin-like_C"/>
</dbReference>
<evidence type="ECO:0000256" key="4">
    <source>
        <dbReference type="ARBA" id="ARBA00022475"/>
    </source>
</evidence>
<evidence type="ECO:0000256" key="2">
    <source>
        <dbReference type="ARBA" id="ARBA00004651"/>
    </source>
</evidence>
<keyword evidence="4" id="KW-1003">Cell membrane</keyword>
<evidence type="ECO:0000256" key="1">
    <source>
        <dbReference type="ARBA" id="ARBA00000085"/>
    </source>
</evidence>
<feature type="domain" description="Histidine kinase" evidence="13">
    <location>
        <begin position="441"/>
        <end position="657"/>
    </location>
</feature>
<keyword evidence="14" id="KW-0547">Nucleotide-binding</keyword>
<dbReference type="Pfam" id="PF05231">
    <property type="entry name" value="MASE1"/>
    <property type="match status" value="1"/>
</dbReference>
<comment type="subcellular location">
    <subcellularLocation>
        <location evidence="2">Cell membrane</location>
        <topology evidence="2">Multi-pass membrane protein</topology>
    </subcellularLocation>
</comment>
<dbReference type="InterPro" id="IPR036097">
    <property type="entry name" value="HisK_dim/P_sf"/>
</dbReference>
<protein>
    <recommendedName>
        <fullName evidence="3">histidine kinase</fullName>
        <ecNumber evidence="3">2.7.13.3</ecNumber>
    </recommendedName>
</protein>
<keyword evidence="7 12" id="KW-0812">Transmembrane</keyword>
<keyword evidence="11 12" id="KW-0472">Membrane</keyword>
<keyword evidence="8" id="KW-0418">Kinase</keyword>